<feature type="transmembrane region" description="Helical" evidence="4">
    <location>
        <begin position="1245"/>
        <end position="1264"/>
    </location>
</feature>
<keyword evidence="4" id="KW-0472">Membrane</keyword>
<keyword evidence="4" id="KW-1133">Transmembrane helix</keyword>
<keyword evidence="1" id="KW-0433">Leucine-rich repeat</keyword>
<accession>A0A8D7FG70</accession>
<dbReference type="Pfam" id="PF23559">
    <property type="entry name" value="WHD_DRP"/>
    <property type="match status" value="1"/>
</dbReference>
<evidence type="ECO:0000259" key="7">
    <source>
        <dbReference type="Pfam" id="PF23598"/>
    </source>
</evidence>
<feature type="domain" description="NB-ARC" evidence="5">
    <location>
        <begin position="382"/>
        <end position="555"/>
    </location>
</feature>
<dbReference type="Pfam" id="PF00931">
    <property type="entry name" value="NB-ARC"/>
    <property type="match status" value="2"/>
</dbReference>
<dbReference type="InterPro" id="IPR036388">
    <property type="entry name" value="WH-like_DNA-bd_sf"/>
</dbReference>
<keyword evidence="3" id="KW-0611">Plant defense</keyword>
<evidence type="ECO:0000313" key="9">
    <source>
        <dbReference type="EMBL" id="CAG1854501.1"/>
    </source>
</evidence>
<gene>
    <name evidence="9" type="ORF">GSMUA_327270.1</name>
</gene>
<proteinExistence type="predicted"/>
<keyword evidence="2" id="KW-0677">Repeat</keyword>
<protein>
    <submittedName>
        <fullName evidence="9">(wild Malaysian banana) hypothetical protein</fullName>
    </submittedName>
</protein>
<dbReference type="Gene3D" id="3.80.10.10">
    <property type="entry name" value="Ribonuclease Inhibitor"/>
    <property type="match status" value="3"/>
</dbReference>
<dbReference type="SUPFAM" id="SSF52058">
    <property type="entry name" value="L domain-like"/>
    <property type="match status" value="2"/>
</dbReference>
<sequence>MGGVGKTTLAQLVYNDPRVSNYFDTRGWICVSEEFDVVGLTRKILVSFFKTTVDYTELNELQQELKENLQGKKFLLVLDDVWNEKPSLWELVKVPLLKAGVGKVIVTTRNELNHRGKLIIYNLRYVDKYQVLECFRPHPNLKQLIIYAYGGARFTTWVGDSSFSKLVNIEMAICWKCNLLPPLGQLPSLRVLSIYDFPGLQRIGREFCGVGSATKGFPSLETLTFSCISNCEEWDGVEADDFPCLLQLTIDRCPKLRIFPRHPFSSLRKLELSQFGGLAVFHGLRCYIVLRAEAESRSRGGGRHKGKHVEVCDYSISAPSRISFPDDLASKVKEIRGRFDEITSDRKALQLGKKNGKRRRDESGNCRQTSSCFDESIVFGREDEKEKLIGLLLSEADDIDGRGGTVSLIPIIGMGGVGKTTLAQLVYNDPRVSNYFDTRGWICVSEEFDVVGLTRKILVSFFKTTVDYTELNELQQELKENLQGKKFLLVLDDVWNEKPSLWELVKVPLLKAGVGKVIVTTRNECVARNMQTMEPLSLNTLPFDKCWMLFEKLALEGLESSSRHNNLVDIGRKIVEKCKGLPLAVKVIARALSYEDDEDKWTDILESERWELVDANLEILPALKISYDYLPIDLKRCFRYLSLFPKDTVLFERYIVHLWMSQGLLRPPRSKQAEDVGSDYVRNLVDRSILQTKVIPGPIYLDPEEEKGLVLHDLVHDLAQSVAQGECLSIAANKLASIFQRDGDKFHKVRHLYLVFDDRMAPRDVKALLKLKRLRTLITNGSRFNEKYCCEFIDELFHNLKYLRALNFSRTDIAGLPDSIGDLKLLRYLSIEGIEIHSLPESICSLYNLQILSLTGTLGLRELPSGIVNLPNIRHLMLSHTRIAVPRGLGKLTYLQTLDCFALGPTSWRIEIEELKGLVNLRGKLIIENLRYVDKSVPQTETPLLNKRSYRVFDTGLVLECFRPHPNLQRFLIHAYGGARFATWLGDSSFSKLVNIEIVVCLKCNLLPPLGQLPSLRVLAIKYFSDLQRIGREFCGIGGAIKGFPSLETLTFLDMENWQQWDGVEAGDFPRLLRLRIDGCPKLRIFPHHPFFLLRKLELTHFGDISDDAPFISLDDDTTMLPLSFRGFHSFSIDMNLPSLQELEISRCSKLTSVTGLTNLTSLHSLTIDDCPYLRLPPTERLTTIVCRWQTSLSASTHPQQHYSTRYHSAFDVAYQVSNSEEIMTKRESGCLLQGGGDDRGGVGFILYVIRVIILFLLNVNFLNKDVLYILQGKAMTILVGL</sequence>
<dbReference type="Gene3D" id="1.10.10.10">
    <property type="entry name" value="Winged helix-like DNA-binding domain superfamily/Winged helix DNA-binding domain"/>
    <property type="match status" value="1"/>
</dbReference>
<organism evidence="9">
    <name type="scientific">Musa acuminata subsp. malaccensis</name>
    <name type="common">Wild banana</name>
    <name type="synonym">Musa malaccensis</name>
    <dbReference type="NCBI Taxonomy" id="214687"/>
    <lineage>
        <taxon>Eukaryota</taxon>
        <taxon>Viridiplantae</taxon>
        <taxon>Streptophyta</taxon>
        <taxon>Embryophyta</taxon>
        <taxon>Tracheophyta</taxon>
        <taxon>Spermatophyta</taxon>
        <taxon>Magnoliopsida</taxon>
        <taxon>Liliopsida</taxon>
        <taxon>Zingiberales</taxon>
        <taxon>Musaceae</taxon>
        <taxon>Musa</taxon>
    </lineage>
</organism>
<dbReference type="EMBL" id="HG996476">
    <property type="protein sequence ID" value="CAG1854501.1"/>
    <property type="molecule type" value="Genomic_DNA"/>
</dbReference>
<dbReference type="GO" id="GO:0043531">
    <property type="term" value="F:ADP binding"/>
    <property type="evidence" value="ECO:0007669"/>
    <property type="project" value="InterPro"/>
</dbReference>
<dbReference type="SUPFAM" id="SSF52540">
    <property type="entry name" value="P-loop containing nucleoside triphosphate hydrolases"/>
    <property type="match status" value="2"/>
</dbReference>
<reference evidence="9" key="1">
    <citation type="submission" date="2021-03" db="EMBL/GenBank/DDBJ databases">
        <authorList>
            <consortium name="Genoscope - CEA"/>
            <person name="William W."/>
        </authorList>
    </citation>
    <scope>NUCLEOTIDE SEQUENCE</scope>
    <source>
        <strain evidence="9">Doubled-haploid Pahang</strain>
    </source>
</reference>
<dbReference type="PANTHER" id="PTHR36766">
    <property type="entry name" value="PLANT BROAD-SPECTRUM MILDEW RESISTANCE PROTEIN RPW8"/>
    <property type="match status" value="1"/>
</dbReference>
<dbReference type="InterPro" id="IPR002182">
    <property type="entry name" value="NB-ARC"/>
</dbReference>
<dbReference type="Pfam" id="PF25019">
    <property type="entry name" value="LRR_R13L1-DRL21"/>
    <property type="match status" value="1"/>
</dbReference>
<evidence type="ECO:0000256" key="2">
    <source>
        <dbReference type="ARBA" id="ARBA00022737"/>
    </source>
</evidence>
<dbReference type="InterPro" id="IPR042197">
    <property type="entry name" value="Apaf_helical"/>
</dbReference>
<evidence type="ECO:0000256" key="3">
    <source>
        <dbReference type="ARBA" id="ARBA00022821"/>
    </source>
</evidence>
<keyword evidence="4" id="KW-0812">Transmembrane</keyword>
<evidence type="ECO:0000256" key="4">
    <source>
        <dbReference type="SAM" id="Phobius"/>
    </source>
</evidence>
<feature type="domain" description="Disease resistance protein winged helix" evidence="6">
    <location>
        <begin position="643"/>
        <end position="719"/>
    </location>
</feature>
<dbReference type="PANTHER" id="PTHR36766:SF40">
    <property type="entry name" value="DISEASE RESISTANCE PROTEIN RGA3"/>
    <property type="match status" value="1"/>
</dbReference>
<dbReference type="InterPro" id="IPR032675">
    <property type="entry name" value="LRR_dom_sf"/>
</dbReference>
<dbReference type="Gene3D" id="3.40.50.300">
    <property type="entry name" value="P-loop containing nucleotide triphosphate hydrolases"/>
    <property type="match status" value="2"/>
</dbReference>
<dbReference type="PRINTS" id="PR00364">
    <property type="entry name" value="DISEASERSIST"/>
</dbReference>
<feature type="domain" description="R13L1/DRL21-like LRR repeat region" evidence="8">
    <location>
        <begin position="127"/>
        <end position="196"/>
    </location>
</feature>
<dbReference type="Pfam" id="PF23598">
    <property type="entry name" value="LRR_14"/>
    <property type="match status" value="1"/>
</dbReference>
<evidence type="ECO:0000256" key="1">
    <source>
        <dbReference type="ARBA" id="ARBA00022614"/>
    </source>
</evidence>
<evidence type="ECO:0000259" key="8">
    <source>
        <dbReference type="Pfam" id="PF25019"/>
    </source>
</evidence>
<dbReference type="Gene3D" id="1.10.8.430">
    <property type="entry name" value="Helical domain of apoptotic protease-activating factors"/>
    <property type="match status" value="1"/>
</dbReference>
<dbReference type="InterPro" id="IPR027417">
    <property type="entry name" value="P-loop_NTPase"/>
</dbReference>
<name>A0A8D7FG70_MUSAM</name>
<dbReference type="InterPro" id="IPR056789">
    <property type="entry name" value="LRR_R13L1-DRL21"/>
</dbReference>
<feature type="domain" description="NB-ARC" evidence="5">
    <location>
        <begin position="1"/>
        <end position="111"/>
    </location>
</feature>
<feature type="domain" description="Disease resistance R13L4/SHOC-2-like LRR" evidence="7">
    <location>
        <begin position="819"/>
        <end position="1076"/>
    </location>
</feature>
<dbReference type="InterPro" id="IPR058922">
    <property type="entry name" value="WHD_DRP"/>
</dbReference>
<evidence type="ECO:0000259" key="5">
    <source>
        <dbReference type="Pfam" id="PF00931"/>
    </source>
</evidence>
<dbReference type="GO" id="GO:0006952">
    <property type="term" value="P:defense response"/>
    <property type="evidence" value="ECO:0007669"/>
    <property type="project" value="UniProtKB-KW"/>
</dbReference>
<evidence type="ECO:0000259" key="6">
    <source>
        <dbReference type="Pfam" id="PF23559"/>
    </source>
</evidence>
<dbReference type="FunFam" id="3.40.50.300:FF:001091">
    <property type="entry name" value="Probable disease resistance protein At1g61300"/>
    <property type="match status" value="1"/>
</dbReference>
<dbReference type="InterPro" id="IPR055414">
    <property type="entry name" value="LRR_R13L4/SHOC2-like"/>
</dbReference>